<reference evidence="7 8" key="1">
    <citation type="submission" date="2015-07" db="EMBL/GenBank/DDBJ databases">
        <title>The genome of Dufourea novaeangliae.</title>
        <authorList>
            <person name="Pan H."/>
            <person name="Kapheim K."/>
        </authorList>
    </citation>
    <scope>NUCLEOTIDE SEQUENCE [LARGE SCALE GENOMIC DNA]</scope>
    <source>
        <strain evidence="7">0120121106</strain>
        <tissue evidence="7">Whole body</tissue>
    </source>
</reference>
<dbReference type="NCBIfam" id="TIGR02729">
    <property type="entry name" value="Obg_CgtA"/>
    <property type="match status" value="1"/>
</dbReference>
<dbReference type="Pfam" id="PF10354">
    <property type="entry name" value="BMT5-like"/>
    <property type="match status" value="1"/>
</dbReference>
<evidence type="ECO:0000256" key="4">
    <source>
        <dbReference type="ARBA" id="ARBA00023134"/>
    </source>
</evidence>
<dbReference type="GO" id="GO:0005525">
    <property type="term" value="F:GTP binding"/>
    <property type="evidence" value="ECO:0007669"/>
    <property type="project" value="UniProtKB-KW"/>
</dbReference>
<dbReference type="Gene3D" id="2.70.210.12">
    <property type="entry name" value="GTP1/OBG domain"/>
    <property type="match status" value="1"/>
</dbReference>
<dbReference type="SUPFAM" id="SSF52540">
    <property type="entry name" value="P-loop containing nucleoside triphosphate hydrolases"/>
    <property type="match status" value="1"/>
</dbReference>
<dbReference type="InterPro" id="IPR045086">
    <property type="entry name" value="OBG_GTPase"/>
</dbReference>
<name>A0A154PQD5_DUFNO</name>
<dbReference type="InterPro" id="IPR014100">
    <property type="entry name" value="GTP-bd_Obg/CgtA"/>
</dbReference>
<sequence>MKLALFSENDSVLLLGEGNFSFSVTLFQLNLNINITATCYETSVSQDFGKKNIEYLTNNDVRVLLGVDATNLKEHPILKAELFDKIVFNFPHVGGKMRLEKNRELLKQFFINATTILKSNGQILVTLCNGQGGTPIDNPQRHWNDSWKITEMAAHGNFVLSLIEPFIWSSFQNYIVTGYRGLDKQFHSETALTHVFVKSEPPNAQNIVPNNKINISHHGNDNFSWKNIYQMINIPNRNTSNINKNVFKPFYTSNSFHHQEDISKPLRSLKPKAPTDAQNTFVDIKQVRATGGTGGDGEISFLQLWVNDMAGPDGGDGGHGGHVVFEATANVKDFSHMSGVLRAENGERGRNKDCFGKTAKHTIVNVPLGTIVRNIKGEIVGDLIKEGSMFIAARGGAGGHGNTFFKSNLQQSPCICEYGAHGEDLQYVLEVRSMAHIGLIGLPNAGKSTLLRAITRARPKVAAYPFTTLKPHLGMVLYDDYEQIAVADLPGLIADSHKNKGLGIQFLKHIERCKTLLFILDTTSDEPWVDFETLKNEITQFNIKLNERSVLIAANKIDLPEAKEKLEILKQKVRIPIIPISAKIGTNISTLLKEVRILYDKQRKKSEQENILENNENST</sequence>
<dbReference type="InterPro" id="IPR031167">
    <property type="entry name" value="G_OBG"/>
</dbReference>
<dbReference type="GO" id="GO:0005739">
    <property type="term" value="C:mitochondrion"/>
    <property type="evidence" value="ECO:0007669"/>
    <property type="project" value="TreeGrafter"/>
</dbReference>
<dbReference type="PRINTS" id="PR00326">
    <property type="entry name" value="GTP1OBG"/>
</dbReference>
<evidence type="ECO:0000259" key="6">
    <source>
        <dbReference type="PROSITE" id="PS51883"/>
    </source>
</evidence>
<evidence type="ECO:0000259" key="5">
    <source>
        <dbReference type="PROSITE" id="PS51710"/>
    </source>
</evidence>
<dbReference type="EMBL" id="KQ435007">
    <property type="protein sequence ID" value="KZC13584.1"/>
    <property type="molecule type" value="Genomic_DNA"/>
</dbReference>
<gene>
    <name evidence="7" type="ORF">WN55_05136</name>
</gene>
<protein>
    <submittedName>
        <fullName evidence="7">GTP-binding protein 5</fullName>
    </submittedName>
</protein>
<keyword evidence="8" id="KW-1185">Reference proteome</keyword>
<dbReference type="Gene3D" id="3.40.50.300">
    <property type="entry name" value="P-loop containing nucleotide triphosphate hydrolases"/>
    <property type="match status" value="1"/>
</dbReference>
<dbReference type="InterPro" id="IPR029063">
    <property type="entry name" value="SAM-dependent_MTases_sf"/>
</dbReference>
<feature type="domain" description="Obg" evidence="6">
    <location>
        <begin position="279"/>
        <end position="434"/>
    </location>
</feature>
<dbReference type="GO" id="GO:0003924">
    <property type="term" value="F:GTPase activity"/>
    <property type="evidence" value="ECO:0007669"/>
    <property type="project" value="InterPro"/>
</dbReference>
<dbReference type="STRING" id="178035.A0A154PQD5"/>
<evidence type="ECO:0000256" key="1">
    <source>
        <dbReference type="ARBA" id="ARBA00007699"/>
    </source>
</evidence>
<dbReference type="InterPro" id="IPR027417">
    <property type="entry name" value="P-loop_NTPase"/>
</dbReference>
<dbReference type="AlphaFoldDB" id="A0A154PQD5"/>
<dbReference type="SUPFAM" id="SSF53335">
    <property type="entry name" value="S-adenosyl-L-methionine-dependent methyltransferases"/>
    <property type="match status" value="1"/>
</dbReference>
<dbReference type="PANTHER" id="PTHR11702">
    <property type="entry name" value="DEVELOPMENTALLY REGULATED GTP-BINDING PROTEIN-RELATED"/>
    <property type="match status" value="1"/>
</dbReference>
<dbReference type="OrthoDB" id="347018at2759"/>
<dbReference type="InterPro" id="IPR005225">
    <property type="entry name" value="Small_GTP-bd"/>
</dbReference>
<dbReference type="GO" id="GO:0000287">
    <property type="term" value="F:magnesium ion binding"/>
    <property type="evidence" value="ECO:0007669"/>
    <property type="project" value="InterPro"/>
</dbReference>
<evidence type="ECO:0000256" key="3">
    <source>
        <dbReference type="ARBA" id="ARBA00022741"/>
    </source>
</evidence>
<dbReference type="GO" id="GO:0070475">
    <property type="term" value="P:rRNA base methylation"/>
    <property type="evidence" value="ECO:0007669"/>
    <property type="project" value="InterPro"/>
</dbReference>
<dbReference type="PANTHER" id="PTHR11702:SF31">
    <property type="entry name" value="MITOCHONDRIAL RIBOSOME-ASSOCIATED GTPASE 2"/>
    <property type="match status" value="1"/>
</dbReference>
<dbReference type="CDD" id="cd01898">
    <property type="entry name" value="Obg"/>
    <property type="match status" value="1"/>
</dbReference>
<proteinExistence type="inferred from homology"/>
<dbReference type="NCBIfam" id="NF008956">
    <property type="entry name" value="PRK12299.1"/>
    <property type="match status" value="1"/>
</dbReference>
<keyword evidence="3" id="KW-0547">Nucleotide-binding</keyword>
<dbReference type="Pfam" id="PF01926">
    <property type="entry name" value="MMR_HSR1"/>
    <property type="match status" value="1"/>
</dbReference>
<keyword evidence="2" id="KW-0690">Ribosome biogenesis</keyword>
<evidence type="ECO:0000313" key="8">
    <source>
        <dbReference type="Proteomes" id="UP000076502"/>
    </source>
</evidence>
<dbReference type="SUPFAM" id="SSF82051">
    <property type="entry name" value="Obg GTP-binding protein N-terminal domain"/>
    <property type="match status" value="1"/>
</dbReference>
<comment type="similarity">
    <text evidence="1">Belongs to the TRAFAC class OBG-HflX-like GTPase superfamily. OBG GTPase family.</text>
</comment>
<dbReference type="NCBIfam" id="TIGR00231">
    <property type="entry name" value="small_GTP"/>
    <property type="match status" value="1"/>
</dbReference>
<organism evidence="7 8">
    <name type="scientific">Dufourea novaeangliae</name>
    <name type="common">Sweat bee</name>
    <dbReference type="NCBI Taxonomy" id="178035"/>
    <lineage>
        <taxon>Eukaryota</taxon>
        <taxon>Metazoa</taxon>
        <taxon>Ecdysozoa</taxon>
        <taxon>Arthropoda</taxon>
        <taxon>Hexapoda</taxon>
        <taxon>Insecta</taxon>
        <taxon>Pterygota</taxon>
        <taxon>Neoptera</taxon>
        <taxon>Endopterygota</taxon>
        <taxon>Hymenoptera</taxon>
        <taxon>Apocrita</taxon>
        <taxon>Aculeata</taxon>
        <taxon>Apoidea</taxon>
        <taxon>Anthophila</taxon>
        <taxon>Halictidae</taxon>
        <taxon>Rophitinae</taxon>
        <taxon>Dufourea</taxon>
    </lineage>
</organism>
<dbReference type="Proteomes" id="UP000076502">
    <property type="component" value="Unassembled WGS sequence"/>
</dbReference>
<dbReference type="PROSITE" id="PS51710">
    <property type="entry name" value="G_OBG"/>
    <property type="match status" value="1"/>
</dbReference>
<dbReference type="Pfam" id="PF01018">
    <property type="entry name" value="GTP1_OBG"/>
    <property type="match status" value="1"/>
</dbReference>
<feature type="domain" description="OBG-type G" evidence="5">
    <location>
        <begin position="435"/>
        <end position="600"/>
    </location>
</feature>
<accession>A0A154PQD5</accession>
<evidence type="ECO:0000256" key="2">
    <source>
        <dbReference type="ARBA" id="ARBA00022517"/>
    </source>
</evidence>
<dbReference type="GO" id="GO:0070042">
    <property type="term" value="F:rRNA (uridine-N3-)-methyltransferase activity"/>
    <property type="evidence" value="ECO:0007669"/>
    <property type="project" value="InterPro"/>
</dbReference>
<dbReference type="FunFam" id="2.70.210.12:FF:000001">
    <property type="entry name" value="GTPase Obg"/>
    <property type="match status" value="1"/>
</dbReference>
<dbReference type="InterPro" id="IPR036726">
    <property type="entry name" value="GTP1_OBG_dom_sf"/>
</dbReference>
<evidence type="ECO:0000313" key="7">
    <source>
        <dbReference type="EMBL" id="KZC13584.1"/>
    </source>
</evidence>
<keyword evidence="4" id="KW-0342">GTP-binding</keyword>
<dbReference type="InterPro" id="IPR006073">
    <property type="entry name" value="GTP-bd"/>
</dbReference>
<dbReference type="PROSITE" id="PS51883">
    <property type="entry name" value="OBG"/>
    <property type="match status" value="1"/>
</dbReference>
<dbReference type="InterPro" id="IPR019446">
    <property type="entry name" value="BMT5-like"/>
</dbReference>
<dbReference type="InterPro" id="IPR006169">
    <property type="entry name" value="GTP1_OBG_dom"/>
</dbReference>